<dbReference type="RefSeq" id="WP_136727891.1">
    <property type="nucleotide sequence ID" value="NZ_SUMC01000044.1"/>
</dbReference>
<evidence type="ECO:0000256" key="1">
    <source>
        <dbReference type="SAM" id="MobiDB-lite"/>
    </source>
</evidence>
<keyword evidence="3" id="KW-1185">Reference proteome</keyword>
<accession>A0A4U0S740</accession>
<reference evidence="2 3" key="1">
    <citation type="submission" date="2019-04" db="EMBL/GenBank/DDBJ databases">
        <title>Streptomyces oryziradicis sp. nov., a novel actinomycete isolated from rhizosphere soil of rice (Oryza sativa L.).</title>
        <authorList>
            <person name="Li C."/>
        </authorList>
    </citation>
    <scope>NUCLEOTIDE SEQUENCE [LARGE SCALE GENOMIC DNA]</scope>
    <source>
        <strain evidence="2 3">NEAU-C40</strain>
    </source>
</reference>
<feature type="region of interest" description="Disordered" evidence="1">
    <location>
        <begin position="22"/>
        <end position="63"/>
    </location>
</feature>
<sequence length="63" mass="5872">MTAAVAVAGIVGVWTMVGALENASEPTPSSSTANTGTSSNLQAPASAPTAADSGSSDSTSGSS</sequence>
<organism evidence="2 3">
    <name type="scientific">Actinacidiphila oryziradicis</name>
    <dbReference type="NCBI Taxonomy" id="2571141"/>
    <lineage>
        <taxon>Bacteria</taxon>
        <taxon>Bacillati</taxon>
        <taxon>Actinomycetota</taxon>
        <taxon>Actinomycetes</taxon>
        <taxon>Kitasatosporales</taxon>
        <taxon>Streptomycetaceae</taxon>
        <taxon>Actinacidiphila</taxon>
    </lineage>
</organism>
<dbReference type="EMBL" id="SUMC01000044">
    <property type="protein sequence ID" value="TKA04944.1"/>
    <property type="molecule type" value="Genomic_DNA"/>
</dbReference>
<feature type="compositionally biased region" description="Low complexity" evidence="1">
    <location>
        <begin position="26"/>
        <end position="63"/>
    </location>
</feature>
<proteinExistence type="predicted"/>
<dbReference type="AlphaFoldDB" id="A0A4U0S740"/>
<evidence type="ECO:0000313" key="3">
    <source>
        <dbReference type="Proteomes" id="UP000305778"/>
    </source>
</evidence>
<dbReference type="Proteomes" id="UP000305778">
    <property type="component" value="Unassembled WGS sequence"/>
</dbReference>
<name>A0A4U0S740_9ACTN</name>
<evidence type="ECO:0000313" key="2">
    <source>
        <dbReference type="EMBL" id="TKA04944.1"/>
    </source>
</evidence>
<comment type="caution">
    <text evidence="2">The sequence shown here is derived from an EMBL/GenBank/DDBJ whole genome shotgun (WGS) entry which is preliminary data.</text>
</comment>
<gene>
    <name evidence="2" type="ORF">FCI23_33675</name>
</gene>
<protein>
    <submittedName>
        <fullName evidence="2">Uncharacterized protein</fullName>
    </submittedName>
</protein>